<accession>A0A8J6N4A5</accession>
<dbReference type="AlphaFoldDB" id="A0A8J6N4A5"/>
<gene>
    <name evidence="1" type="ORF">H8E80_02645</name>
</gene>
<dbReference type="Proteomes" id="UP000603545">
    <property type="component" value="Unassembled WGS sequence"/>
</dbReference>
<proteinExistence type="predicted"/>
<sequence length="128" mass="14642">MDINELSSKIIGAAIDVHKALGPGLLESAYEECLCYEFVLRDFSFERQKSLPVMYKNKKLDCGYRLDIVIEDKIILELKSCEKIEPIHKAQLLTYLKLSGLHLGLILNFNVSLMRDGIVRIVNELDEE</sequence>
<evidence type="ECO:0000313" key="2">
    <source>
        <dbReference type="Proteomes" id="UP000603545"/>
    </source>
</evidence>
<name>A0A8J6N4A5_9BACT</name>
<protein>
    <submittedName>
        <fullName evidence="1">GxxExxY protein</fullName>
    </submittedName>
</protein>
<dbReference type="InterPro" id="IPR026350">
    <property type="entry name" value="GxxExxY"/>
</dbReference>
<comment type="caution">
    <text evidence="1">The sequence shown here is derived from an EMBL/GenBank/DDBJ whole genome shotgun (WGS) entry which is preliminary data.</text>
</comment>
<evidence type="ECO:0000313" key="1">
    <source>
        <dbReference type="EMBL" id="MBC8198934.1"/>
    </source>
</evidence>
<organism evidence="1 2">
    <name type="scientific">Candidatus Desulfaltia bathyphila</name>
    <dbReference type="NCBI Taxonomy" id="2841697"/>
    <lineage>
        <taxon>Bacteria</taxon>
        <taxon>Pseudomonadati</taxon>
        <taxon>Thermodesulfobacteriota</taxon>
        <taxon>Desulfobacteria</taxon>
        <taxon>Desulfobacterales</taxon>
        <taxon>Desulfobacterales incertae sedis</taxon>
        <taxon>Candidatus Desulfaltia</taxon>
    </lineage>
</organism>
<dbReference type="Pfam" id="PF13366">
    <property type="entry name" value="PDDEXK_3"/>
    <property type="match status" value="1"/>
</dbReference>
<dbReference type="NCBIfam" id="TIGR04256">
    <property type="entry name" value="GxxExxY"/>
    <property type="match status" value="1"/>
</dbReference>
<dbReference type="EMBL" id="JACNLL010000027">
    <property type="protein sequence ID" value="MBC8198934.1"/>
    <property type="molecule type" value="Genomic_DNA"/>
</dbReference>
<reference evidence="1 2" key="1">
    <citation type="submission" date="2020-08" db="EMBL/GenBank/DDBJ databases">
        <title>Bridging the membrane lipid divide: bacteria of the FCB group superphylum have the potential to synthesize archaeal ether lipids.</title>
        <authorList>
            <person name="Villanueva L."/>
            <person name="Von Meijenfeldt F.A.B."/>
            <person name="Westbye A.B."/>
            <person name="Yadav S."/>
            <person name="Hopmans E.C."/>
            <person name="Dutilh B.E."/>
            <person name="Sinninghe Damste J.S."/>
        </authorList>
    </citation>
    <scope>NUCLEOTIDE SEQUENCE [LARGE SCALE GENOMIC DNA]</scope>
    <source>
        <strain evidence="1">NIOZ-UU82</strain>
    </source>
</reference>